<keyword evidence="2" id="KW-0808">Transferase</keyword>
<dbReference type="SUPFAM" id="SSF51161">
    <property type="entry name" value="Trimeric LpxA-like enzymes"/>
    <property type="match status" value="1"/>
</dbReference>
<keyword evidence="3" id="KW-1185">Reference proteome</keyword>
<name>A0ABW6YJ86_9ACTN</name>
<dbReference type="PANTHER" id="PTHR22572">
    <property type="entry name" value="SUGAR-1-PHOSPHATE GUANYL TRANSFERASE"/>
    <property type="match status" value="1"/>
</dbReference>
<dbReference type="InterPro" id="IPR050486">
    <property type="entry name" value="Mannose-1P_guanyltransferase"/>
</dbReference>
<comment type="caution">
    <text evidence="2">The sequence shown here is derived from an EMBL/GenBank/DDBJ whole genome shotgun (WGS) entry which is preliminary data.</text>
</comment>
<organism evidence="2 3">
    <name type="scientific">Streptomyces lateritius</name>
    <dbReference type="NCBI Taxonomy" id="67313"/>
    <lineage>
        <taxon>Bacteria</taxon>
        <taxon>Bacillati</taxon>
        <taxon>Actinomycetota</taxon>
        <taxon>Actinomycetes</taxon>
        <taxon>Kitasatosporales</taxon>
        <taxon>Streptomycetaceae</taxon>
        <taxon>Streptomyces</taxon>
    </lineage>
</organism>
<dbReference type="Gene3D" id="2.160.10.10">
    <property type="entry name" value="Hexapeptide repeat proteins"/>
    <property type="match status" value="1"/>
</dbReference>
<reference evidence="2 3" key="1">
    <citation type="submission" date="2024-10" db="EMBL/GenBank/DDBJ databases">
        <title>The Natural Products Discovery Center: Release of the First 8490 Sequenced Strains for Exploring Actinobacteria Biosynthetic Diversity.</title>
        <authorList>
            <person name="Kalkreuter E."/>
            <person name="Kautsar S.A."/>
            <person name="Yang D."/>
            <person name="Bader C.D."/>
            <person name="Teijaro C.N."/>
            <person name="Fluegel L."/>
            <person name="Davis C.M."/>
            <person name="Simpson J.R."/>
            <person name="Lauterbach L."/>
            <person name="Steele A.D."/>
            <person name="Gui C."/>
            <person name="Meng S."/>
            <person name="Li G."/>
            <person name="Viehrig K."/>
            <person name="Ye F."/>
            <person name="Su P."/>
            <person name="Kiefer A.F."/>
            <person name="Nichols A."/>
            <person name="Cepeda A.J."/>
            <person name="Yan W."/>
            <person name="Fan B."/>
            <person name="Jiang Y."/>
            <person name="Adhikari A."/>
            <person name="Zheng C.-J."/>
            <person name="Schuster L."/>
            <person name="Cowan T.M."/>
            <person name="Smanski M.J."/>
            <person name="Chevrette M.G."/>
            <person name="De Carvalho L.P.S."/>
            <person name="Shen B."/>
        </authorList>
    </citation>
    <scope>NUCLEOTIDE SEQUENCE [LARGE SCALE GENOMIC DNA]</scope>
    <source>
        <strain evidence="2 3">NPDC015755</strain>
    </source>
</reference>
<evidence type="ECO:0000313" key="2">
    <source>
        <dbReference type="EMBL" id="MFF8279919.1"/>
    </source>
</evidence>
<dbReference type="InterPro" id="IPR011004">
    <property type="entry name" value="Trimer_LpxA-like_sf"/>
</dbReference>
<feature type="domain" description="Mannose-1-phosphate guanyltransferase C-terminal" evidence="1">
    <location>
        <begin position="51"/>
        <end position="138"/>
    </location>
</feature>
<proteinExistence type="predicted"/>
<sequence length="228" mass="24338">MVSIHLGDYIRSATRGQVAHTPYGDLAGYELVDFLTLWPDLHAAALVRLGDQRIHPTAKIHPTAIVGDDVIIGAHVKVHEFTTVRNRAVLAAGVSVGFNCEVTHAYVGEGTVLGHRIGLNRTLVGVDAHLSSSVTVAAINLCDDMTRPDREVIMRAPDGLYRSGTVRFGGLIGDGTQTGHNIALGPGIAIGRRTRIDSGVTLAARITPPDSVLSASHIGDTHLRRRRT</sequence>
<gene>
    <name evidence="2" type="ORF">ACF05T_28075</name>
</gene>
<dbReference type="Proteomes" id="UP001603013">
    <property type="component" value="Unassembled WGS sequence"/>
</dbReference>
<dbReference type="Pfam" id="PF25087">
    <property type="entry name" value="GMPPB_C"/>
    <property type="match status" value="1"/>
</dbReference>
<dbReference type="EMBL" id="JBIBSM010000018">
    <property type="protein sequence ID" value="MFF8279919.1"/>
    <property type="molecule type" value="Genomic_DNA"/>
</dbReference>
<protein>
    <submittedName>
        <fullName evidence="2">Transferase</fullName>
    </submittedName>
</protein>
<evidence type="ECO:0000313" key="3">
    <source>
        <dbReference type="Proteomes" id="UP001603013"/>
    </source>
</evidence>
<evidence type="ECO:0000259" key="1">
    <source>
        <dbReference type="Pfam" id="PF25087"/>
    </source>
</evidence>
<dbReference type="GO" id="GO:0016740">
    <property type="term" value="F:transferase activity"/>
    <property type="evidence" value="ECO:0007669"/>
    <property type="project" value="UniProtKB-KW"/>
</dbReference>
<accession>A0ABW6YJ86</accession>
<dbReference type="InterPro" id="IPR056729">
    <property type="entry name" value="GMPPB_C"/>
</dbReference>
<dbReference type="RefSeq" id="WP_391936830.1">
    <property type="nucleotide sequence ID" value="NZ_JBIBSM010000018.1"/>
</dbReference>